<dbReference type="PANTHER" id="PTHR46730:SF4">
    <property type="entry name" value="POLYCYSTIC KIDNEY DISEASE PROTEIN 1-LIKE 1"/>
    <property type="match status" value="1"/>
</dbReference>
<keyword evidence="2" id="KW-0812">Transmembrane</keyword>
<feature type="domain" description="PKD" evidence="7">
    <location>
        <begin position="504"/>
        <end position="545"/>
    </location>
</feature>
<comment type="subcellular location">
    <subcellularLocation>
        <location evidence="1">Membrane</location>
        <topology evidence="1">Multi-pass membrane protein</topology>
    </subcellularLocation>
</comment>
<dbReference type="InterPro" id="IPR035986">
    <property type="entry name" value="PKD_dom_sf"/>
</dbReference>
<keyword evidence="5" id="KW-0472">Membrane</keyword>
<feature type="domain" description="CHRD" evidence="8">
    <location>
        <begin position="313"/>
        <end position="466"/>
    </location>
</feature>
<dbReference type="InterPro" id="IPR000601">
    <property type="entry name" value="PKD_dom"/>
</dbReference>
<dbReference type="SMART" id="SM00089">
    <property type="entry name" value="PKD"/>
    <property type="match status" value="3"/>
</dbReference>
<feature type="domain" description="PKD" evidence="7">
    <location>
        <begin position="690"/>
        <end position="751"/>
    </location>
</feature>
<evidence type="ECO:0000259" key="7">
    <source>
        <dbReference type="PROSITE" id="PS50093"/>
    </source>
</evidence>
<dbReference type="InterPro" id="IPR010895">
    <property type="entry name" value="CHRD"/>
</dbReference>
<dbReference type="SUPFAM" id="SSF49299">
    <property type="entry name" value="PKD domain"/>
    <property type="match status" value="3"/>
</dbReference>
<sequence length="843" mass="83834">MTSRTIQLAALLGVALIALPSFNCGKSSSQAAQPASPGQPGAAASFTYNEVATGLSSPKGIALGGASTLIVSQQPAAPQDASIARINLSTGGLTLQGAGPAVHSGFAANHSGRLYWVDASSGALMTQASSDHSPAVLHAGGMLPATTLAVDAADKVYIAGSAPSPAGMAAVLVLGGGLASIPDSGGPEKTALAAGVSGDLYWTSSRDGLIYHRTPDGQGSVVLSGLSAPQGLSLDAAENILYFTEVPTPGTSGAAGGRNTVNALDLATGTRTVIHRGDPQPTGVVVAPNGNVYWTSTSRGVVMVAVPGAAPAATAQFTAALTGAEEVPPVATQAKGQATFSLASGTTRSDDSDDHVSTGPALRYRLSLTGINNVRRIELRQGAKGATGPLVATLSRGEDFGEGDADDDDQGFAVSGRIRAKNLKGPFVKDWAGFNAALSAGGLYLNVLTQAHPTGEIRGQILPASGTPANRPPTAAITEPAGNVTVQAGQSVSFAGTASDPDNDPVTVLWSFGDGTTSSALVPGSHTYPNAGTFTVRLTATDAKGLADPNPPTRTITVQGVTTNLPPTATITAPAGSVTITAGQPVSFSGTVSDPNGDAVTVLWTFGDGGTSTLLAPGNHVYTTAGTYTARLTATDAQGLADPNPPTRTITVSPAAVNLPPVAAITLPAANVTIAAGQSVSFAGTATDPNGDPVTVAWTFGDGGTSTLLAPGNHTFTTVGTFTVTLNATDSKGLSDPTPATRVITVSAVSTAPTLTQLQTTIFTPLCTSCHSAGGDAGLNLSAGNAYANLVNVPATTRSGQRVVPGSPGTSALVAQLAGGHRSVSAANQSLISAWISAGALNN</sequence>
<dbReference type="GO" id="GO:0005261">
    <property type="term" value="F:monoatomic cation channel activity"/>
    <property type="evidence" value="ECO:0007669"/>
    <property type="project" value="TreeGrafter"/>
</dbReference>
<protein>
    <submittedName>
        <fullName evidence="9">PKD domain-containing protein</fullName>
    </submittedName>
</protein>
<evidence type="ECO:0000313" key="10">
    <source>
        <dbReference type="Proteomes" id="UP000886657"/>
    </source>
</evidence>
<dbReference type="PROSITE" id="PS50093">
    <property type="entry name" value="PKD"/>
    <property type="match status" value="3"/>
</dbReference>
<accession>A0A9D7XJW0</accession>
<organism evidence="9 10">
    <name type="scientific">Candidatus Geothrix skivensis</name>
    <dbReference type="NCBI Taxonomy" id="2954439"/>
    <lineage>
        <taxon>Bacteria</taxon>
        <taxon>Pseudomonadati</taxon>
        <taxon>Acidobacteriota</taxon>
        <taxon>Holophagae</taxon>
        <taxon>Holophagales</taxon>
        <taxon>Holophagaceae</taxon>
        <taxon>Geothrix</taxon>
    </lineage>
</organism>
<dbReference type="SMART" id="SM00754">
    <property type="entry name" value="CHRD"/>
    <property type="match status" value="1"/>
</dbReference>
<keyword evidence="6" id="KW-0732">Signal</keyword>
<reference evidence="9" key="1">
    <citation type="submission" date="2020-10" db="EMBL/GenBank/DDBJ databases">
        <title>Connecting structure to function with the recovery of over 1000 high-quality activated sludge metagenome-assembled genomes encoding full-length rRNA genes using long-read sequencing.</title>
        <authorList>
            <person name="Singleton C.M."/>
            <person name="Petriglieri F."/>
            <person name="Kristensen J.M."/>
            <person name="Kirkegaard R.H."/>
            <person name="Michaelsen T.Y."/>
            <person name="Andersen M.H."/>
            <person name="Karst S.M."/>
            <person name="Dueholm M.S."/>
            <person name="Nielsen P.H."/>
            <person name="Albertsen M."/>
        </authorList>
    </citation>
    <scope>NUCLEOTIDE SEQUENCE</scope>
    <source>
        <strain evidence="9">Skiv_18-Q3-R9-52_MAXAC.067</strain>
    </source>
</reference>
<dbReference type="InterPro" id="IPR013783">
    <property type="entry name" value="Ig-like_fold"/>
</dbReference>
<proteinExistence type="predicted"/>
<dbReference type="Gene3D" id="2.120.10.30">
    <property type="entry name" value="TolB, C-terminal domain"/>
    <property type="match status" value="1"/>
</dbReference>
<evidence type="ECO:0000256" key="2">
    <source>
        <dbReference type="ARBA" id="ARBA00022692"/>
    </source>
</evidence>
<dbReference type="PROSITE" id="PS50933">
    <property type="entry name" value="CHRD"/>
    <property type="match status" value="1"/>
</dbReference>
<feature type="chain" id="PRO_5039369716" evidence="6">
    <location>
        <begin position="24"/>
        <end position="843"/>
    </location>
</feature>
<dbReference type="Pfam" id="PF18911">
    <property type="entry name" value="PKD_4"/>
    <property type="match status" value="3"/>
</dbReference>
<dbReference type="EMBL" id="JADKIO010000013">
    <property type="protein sequence ID" value="MBK9798093.1"/>
    <property type="molecule type" value="Genomic_DNA"/>
</dbReference>
<evidence type="ECO:0000259" key="8">
    <source>
        <dbReference type="PROSITE" id="PS50933"/>
    </source>
</evidence>
<dbReference type="InterPro" id="IPR011042">
    <property type="entry name" value="6-blade_b-propeller_TolB-like"/>
</dbReference>
<keyword evidence="3" id="KW-0677">Repeat</keyword>
<evidence type="ECO:0000313" key="9">
    <source>
        <dbReference type="EMBL" id="MBK9798093.1"/>
    </source>
</evidence>
<evidence type="ECO:0000256" key="4">
    <source>
        <dbReference type="ARBA" id="ARBA00022989"/>
    </source>
</evidence>
<dbReference type="GO" id="GO:0006816">
    <property type="term" value="P:calcium ion transport"/>
    <property type="evidence" value="ECO:0007669"/>
    <property type="project" value="TreeGrafter"/>
</dbReference>
<evidence type="ECO:0000256" key="1">
    <source>
        <dbReference type="ARBA" id="ARBA00004141"/>
    </source>
</evidence>
<gene>
    <name evidence="9" type="ORF">IPP58_16740</name>
</gene>
<dbReference type="SUPFAM" id="SSF101898">
    <property type="entry name" value="NHL repeat"/>
    <property type="match status" value="1"/>
</dbReference>
<dbReference type="AlphaFoldDB" id="A0A9D7XJW0"/>
<evidence type="ECO:0000256" key="3">
    <source>
        <dbReference type="ARBA" id="ARBA00022737"/>
    </source>
</evidence>
<feature type="signal peptide" evidence="6">
    <location>
        <begin position="1"/>
        <end position="23"/>
    </location>
</feature>
<dbReference type="PANTHER" id="PTHR46730">
    <property type="entry name" value="POLYCYSTIN-1"/>
    <property type="match status" value="1"/>
</dbReference>
<name>A0A9D7XJW0_9BACT</name>
<dbReference type="GO" id="GO:0005886">
    <property type="term" value="C:plasma membrane"/>
    <property type="evidence" value="ECO:0007669"/>
    <property type="project" value="TreeGrafter"/>
</dbReference>
<keyword evidence="4" id="KW-1133">Transmembrane helix</keyword>
<feature type="domain" description="PKD" evidence="7">
    <location>
        <begin position="596"/>
        <end position="639"/>
    </location>
</feature>
<dbReference type="Pfam" id="PF07452">
    <property type="entry name" value="CHRD"/>
    <property type="match status" value="1"/>
</dbReference>
<evidence type="ECO:0000256" key="5">
    <source>
        <dbReference type="ARBA" id="ARBA00023136"/>
    </source>
</evidence>
<evidence type="ECO:0000256" key="6">
    <source>
        <dbReference type="SAM" id="SignalP"/>
    </source>
</evidence>
<comment type="caution">
    <text evidence="9">The sequence shown here is derived from an EMBL/GenBank/DDBJ whole genome shotgun (WGS) entry which is preliminary data.</text>
</comment>
<dbReference type="CDD" id="cd00146">
    <property type="entry name" value="PKD"/>
    <property type="match status" value="2"/>
</dbReference>
<dbReference type="Proteomes" id="UP000886657">
    <property type="component" value="Unassembled WGS sequence"/>
</dbReference>
<dbReference type="Gene3D" id="2.60.40.10">
    <property type="entry name" value="Immunoglobulins"/>
    <property type="match status" value="3"/>
</dbReference>
<dbReference type="InterPro" id="IPR022409">
    <property type="entry name" value="PKD/Chitinase_dom"/>
</dbReference>